<name>A0A517SA32_9PLAN</name>
<keyword evidence="2" id="KW-1185">Reference proteome</keyword>
<dbReference type="Proteomes" id="UP000315700">
    <property type="component" value="Chromosome"/>
</dbReference>
<dbReference type="RefSeq" id="WP_197453855.1">
    <property type="nucleotide sequence ID" value="NZ_CP036271.1"/>
</dbReference>
<evidence type="ECO:0000313" key="2">
    <source>
        <dbReference type="Proteomes" id="UP000315700"/>
    </source>
</evidence>
<sequence>MEHKVTVNVRGAIQTAGVFAQRCGLAGALALLLLAPGCASHADRIAATQGHYFRGDLPAARTELDLLLKKPKRDADALLLDQAMVELSSGRPKEAERLLRTVRDHFDHLEQKDLAEGATSMLTDDTRLAYSGEDHEKVLVRAFLALSNLMADGGDAEAYSLQVNAKQKELIERAGGLEAHPELAATQVALGPYLRAMLQEESRVNADEVVRNRAMVASWQPEFRDAQVDLARAETTAPCAPGHGVIYVFALVGRGPAKQERLEIPTQAALLVADRIVSAVGKHNLPPTIAPIRIPVVVRQNNRIDRLQVAIDDQPKGDTATLVDVGMLAETHFQAKAPEIIGRAVARRVLKKAAVYAAKEATGANTAPGIDIALTLAGIAWEATEAPDTRCWSLLPDRIQVLRIEAPAGEHYITLTPADSYGRFGYSALSRVTVSEGRNTSVLVNFPDSHLVGEVLTSDWSVQRPAIEPAAAQQVELP</sequence>
<proteinExistence type="predicted"/>
<dbReference type="InParanoid" id="A0A517SA32"/>
<evidence type="ECO:0000313" key="1">
    <source>
        <dbReference type="EMBL" id="QDT52990.1"/>
    </source>
</evidence>
<protein>
    <submittedName>
        <fullName evidence="1">Uncharacterized protein</fullName>
    </submittedName>
</protein>
<dbReference type="EMBL" id="CP036271">
    <property type="protein sequence ID" value="QDT52990.1"/>
    <property type="molecule type" value="Genomic_DNA"/>
</dbReference>
<dbReference type="AlphaFoldDB" id="A0A517SA32"/>
<dbReference type="KEGG" id="ccos:Pan44_10040"/>
<gene>
    <name evidence="1" type="ORF">Pan44_10040</name>
</gene>
<organism evidence="1 2">
    <name type="scientific">Caulifigura coniformis</name>
    <dbReference type="NCBI Taxonomy" id="2527983"/>
    <lineage>
        <taxon>Bacteria</taxon>
        <taxon>Pseudomonadati</taxon>
        <taxon>Planctomycetota</taxon>
        <taxon>Planctomycetia</taxon>
        <taxon>Planctomycetales</taxon>
        <taxon>Planctomycetaceae</taxon>
        <taxon>Caulifigura</taxon>
    </lineage>
</organism>
<reference evidence="1 2" key="1">
    <citation type="submission" date="2019-02" db="EMBL/GenBank/DDBJ databases">
        <title>Deep-cultivation of Planctomycetes and their phenomic and genomic characterization uncovers novel biology.</title>
        <authorList>
            <person name="Wiegand S."/>
            <person name="Jogler M."/>
            <person name="Boedeker C."/>
            <person name="Pinto D."/>
            <person name="Vollmers J."/>
            <person name="Rivas-Marin E."/>
            <person name="Kohn T."/>
            <person name="Peeters S.H."/>
            <person name="Heuer A."/>
            <person name="Rast P."/>
            <person name="Oberbeckmann S."/>
            <person name="Bunk B."/>
            <person name="Jeske O."/>
            <person name="Meyerdierks A."/>
            <person name="Storesund J.E."/>
            <person name="Kallscheuer N."/>
            <person name="Luecker S."/>
            <person name="Lage O.M."/>
            <person name="Pohl T."/>
            <person name="Merkel B.J."/>
            <person name="Hornburger P."/>
            <person name="Mueller R.-W."/>
            <person name="Bruemmer F."/>
            <person name="Labrenz M."/>
            <person name="Spormann A.M."/>
            <person name="Op den Camp H."/>
            <person name="Overmann J."/>
            <person name="Amann R."/>
            <person name="Jetten M.S.M."/>
            <person name="Mascher T."/>
            <person name="Medema M.H."/>
            <person name="Devos D.P."/>
            <person name="Kaster A.-K."/>
            <person name="Ovreas L."/>
            <person name="Rohde M."/>
            <person name="Galperin M.Y."/>
            <person name="Jogler C."/>
        </authorList>
    </citation>
    <scope>NUCLEOTIDE SEQUENCE [LARGE SCALE GENOMIC DNA]</scope>
    <source>
        <strain evidence="1 2">Pan44</strain>
    </source>
</reference>
<accession>A0A517SA32</accession>